<dbReference type="InParanoid" id="A0A067PJX8"/>
<evidence type="ECO:0000313" key="1">
    <source>
        <dbReference type="EMBL" id="KDQ55104.1"/>
    </source>
</evidence>
<dbReference type="HOGENOM" id="CLU_1611006_0_0_1"/>
<reference evidence="2" key="1">
    <citation type="journal article" date="2014" name="Proc. Natl. Acad. Sci. U.S.A.">
        <title>Extensive sampling of basidiomycete genomes demonstrates inadequacy of the white-rot/brown-rot paradigm for wood decay fungi.</title>
        <authorList>
            <person name="Riley R."/>
            <person name="Salamov A.A."/>
            <person name="Brown D.W."/>
            <person name="Nagy L.G."/>
            <person name="Floudas D."/>
            <person name="Held B.W."/>
            <person name="Levasseur A."/>
            <person name="Lombard V."/>
            <person name="Morin E."/>
            <person name="Otillar R."/>
            <person name="Lindquist E.A."/>
            <person name="Sun H."/>
            <person name="LaButti K.M."/>
            <person name="Schmutz J."/>
            <person name="Jabbour D."/>
            <person name="Luo H."/>
            <person name="Baker S.E."/>
            <person name="Pisabarro A.G."/>
            <person name="Walton J.D."/>
            <person name="Blanchette R.A."/>
            <person name="Henrissat B."/>
            <person name="Martin F."/>
            <person name="Cullen D."/>
            <person name="Hibbett D.S."/>
            <person name="Grigoriev I.V."/>
        </authorList>
    </citation>
    <scope>NUCLEOTIDE SEQUENCE [LARGE SCALE GENOMIC DNA]</scope>
    <source>
        <strain evidence="2">MUCL 33604</strain>
    </source>
</reference>
<name>A0A067PJX8_9AGAM</name>
<dbReference type="EMBL" id="KL197726">
    <property type="protein sequence ID" value="KDQ55104.1"/>
    <property type="molecule type" value="Genomic_DNA"/>
</dbReference>
<keyword evidence="2" id="KW-1185">Reference proteome</keyword>
<dbReference type="AlphaFoldDB" id="A0A067PJX8"/>
<sequence>MNERTDAECPHTERLDTVWYFKDIPADESCAFDQEDESILNTFRDVPVTLIFTGFRALASRLKAQHLVRVGKDRNLRFKIGEKTRKVFEATCMVPLKEICKNRAPGATALQKVSGDSLHRHRASRAAEYSFRLW</sequence>
<evidence type="ECO:0000313" key="2">
    <source>
        <dbReference type="Proteomes" id="UP000027265"/>
    </source>
</evidence>
<protein>
    <submittedName>
        <fullName evidence="1">Uncharacterized protein</fullName>
    </submittedName>
</protein>
<gene>
    <name evidence="1" type="ORF">JAAARDRAFT_341190</name>
</gene>
<organism evidence="1 2">
    <name type="scientific">Jaapia argillacea MUCL 33604</name>
    <dbReference type="NCBI Taxonomy" id="933084"/>
    <lineage>
        <taxon>Eukaryota</taxon>
        <taxon>Fungi</taxon>
        <taxon>Dikarya</taxon>
        <taxon>Basidiomycota</taxon>
        <taxon>Agaricomycotina</taxon>
        <taxon>Agaricomycetes</taxon>
        <taxon>Agaricomycetidae</taxon>
        <taxon>Jaapiales</taxon>
        <taxon>Jaapiaceae</taxon>
        <taxon>Jaapia</taxon>
    </lineage>
</organism>
<proteinExistence type="predicted"/>
<accession>A0A067PJX8</accession>
<dbReference type="Proteomes" id="UP000027265">
    <property type="component" value="Unassembled WGS sequence"/>
</dbReference>